<proteinExistence type="predicted"/>
<dbReference type="OrthoDB" id="9788660at2"/>
<comment type="caution">
    <text evidence="2">The sequence shown here is derived from an EMBL/GenBank/DDBJ whole genome shotgun (WGS) entry which is preliminary data.</text>
</comment>
<sequence length="205" mass="22797">MTSKNHWETVYGNRSDPETSWFQEHATQSLQLIHTVQPPLSASIIDIGGGTSPLVHDLIEAGYTNLSLLDLSGKALTRAQSKLKDRDPGITWWEGDITEAALPPDGYDLWHDRAVFHFLTHPSDRRQYTDAASKAIKPGGHLIVATFADDGPTECSGLPTCRYSPAALEAEFADTFECLQCQKENHRTPNGVEQPFVYCLFRRKG</sequence>
<accession>A0A9X4YA86</accession>
<keyword evidence="3" id="KW-1185">Reference proteome</keyword>
<feature type="domain" description="Methyltransferase" evidence="1">
    <location>
        <begin position="44"/>
        <end position="140"/>
    </location>
</feature>
<dbReference type="GO" id="GO:0008168">
    <property type="term" value="F:methyltransferase activity"/>
    <property type="evidence" value="ECO:0007669"/>
    <property type="project" value="UniProtKB-KW"/>
</dbReference>
<dbReference type="EMBL" id="WMEX01000002">
    <property type="protein sequence ID" value="MYL26057.1"/>
    <property type="molecule type" value="Genomic_DNA"/>
</dbReference>
<dbReference type="InterPro" id="IPR029063">
    <property type="entry name" value="SAM-dependent_MTases_sf"/>
</dbReference>
<keyword evidence="2" id="KW-0808">Transferase</keyword>
<dbReference type="PANTHER" id="PTHR12843:SF5">
    <property type="entry name" value="EEF1A LYSINE METHYLTRANSFERASE 2"/>
    <property type="match status" value="1"/>
</dbReference>
<dbReference type="PANTHER" id="PTHR12843">
    <property type="entry name" value="PROTEIN-LYSINE N-METHYLTRANSFERASE METTL10"/>
    <property type="match status" value="1"/>
</dbReference>
<dbReference type="CDD" id="cd02440">
    <property type="entry name" value="AdoMet_MTases"/>
    <property type="match status" value="1"/>
</dbReference>
<evidence type="ECO:0000259" key="1">
    <source>
        <dbReference type="Pfam" id="PF13649"/>
    </source>
</evidence>
<dbReference type="Gene3D" id="3.40.50.150">
    <property type="entry name" value="Vaccinia Virus protein VP39"/>
    <property type="match status" value="1"/>
</dbReference>
<dbReference type="Proteomes" id="UP000460751">
    <property type="component" value="Unassembled WGS sequence"/>
</dbReference>
<dbReference type="Pfam" id="PF13649">
    <property type="entry name" value="Methyltransf_25"/>
    <property type="match status" value="1"/>
</dbReference>
<dbReference type="AlphaFoldDB" id="A0A9X4YA86"/>
<keyword evidence="2" id="KW-0489">Methyltransferase</keyword>
<organism evidence="2 3">
    <name type="scientific">Vreelandella halophila</name>
    <dbReference type="NCBI Taxonomy" id="86177"/>
    <lineage>
        <taxon>Bacteria</taxon>
        <taxon>Pseudomonadati</taxon>
        <taxon>Pseudomonadota</taxon>
        <taxon>Gammaproteobacteria</taxon>
        <taxon>Oceanospirillales</taxon>
        <taxon>Halomonadaceae</taxon>
        <taxon>Vreelandella</taxon>
    </lineage>
</organism>
<evidence type="ECO:0000313" key="3">
    <source>
        <dbReference type="Proteomes" id="UP000460751"/>
    </source>
</evidence>
<evidence type="ECO:0000313" key="2">
    <source>
        <dbReference type="EMBL" id="MYL26057.1"/>
    </source>
</evidence>
<dbReference type="InterPro" id="IPR041698">
    <property type="entry name" value="Methyltransf_25"/>
</dbReference>
<name>A0A9X4YA86_9GAMM</name>
<dbReference type="GO" id="GO:0032259">
    <property type="term" value="P:methylation"/>
    <property type="evidence" value="ECO:0007669"/>
    <property type="project" value="UniProtKB-KW"/>
</dbReference>
<protein>
    <submittedName>
        <fullName evidence="2">Methyltransferase domain-containing protein</fullName>
    </submittedName>
</protein>
<gene>
    <name evidence="2" type="ORF">GLW01_04535</name>
</gene>
<dbReference type="SUPFAM" id="SSF53335">
    <property type="entry name" value="S-adenosyl-L-methionine-dependent methyltransferases"/>
    <property type="match status" value="1"/>
</dbReference>
<reference evidence="2 3" key="1">
    <citation type="submission" date="2019-11" db="EMBL/GenBank/DDBJ databases">
        <title>Genome sequences of 17 halophilic strains isolated from different environments.</title>
        <authorList>
            <person name="Furrow R.E."/>
        </authorList>
    </citation>
    <scope>NUCLEOTIDE SEQUENCE [LARGE SCALE GENOMIC DNA]</scope>
    <source>
        <strain evidence="2 3">22507_15_FS</strain>
    </source>
</reference>